<name>A0ABZ2AGI0_9BACT</name>
<keyword evidence="3" id="KW-1185">Reference proteome</keyword>
<accession>A0ABZ2AGI0</accession>
<reference evidence="2" key="1">
    <citation type="submission" date="2024-01" db="EMBL/GenBank/DDBJ databases">
        <title>Complete genome sequence of Mycoplasma gateae strain 3700.</title>
        <authorList>
            <person name="Spergser J."/>
        </authorList>
    </citation>
    <scope>NUCLEOTIDE SEQUENCE [LARGE SCALE GENOMIC DNA]</scope>
    <source>
        <strain evidence="2">3700</strain>
    </source>
</reference>
<proteinExistence type="predicted"/>
<evidence type="ECO:0000256" key="1">
    <source>
        <dbReference type="SAM" id="Phobius"/>
    </source>
</evidence>
<keyword evidence="1" id="KW-0812">Transmembrane</keyword>
<organism evidence="2 3">
    <name type="scientific">Metamycoplasma gateae</name>
    <dbReference type="NCBI Taxonomy" id="35769"/>
    <lineage>
        <taxon>Bacteria</taxon>
        <taxon>Bacillati</taxon>
        <taxon>Mycoplasmatota</taxon>
        <taxon>Mycoplasmoidales</taxon>
        <taxon>Metamycoplasmataceae</taxon>
        <taxon>Metamycoplasma</taxon>
    </lineage>
</organism>
<feature type="transmembrane region" description="Helical" evidence="1">
    <location>
        <begin position="21"/>
        <end position="45"/>
    </location>
</feature>
<dbReference type="Proteomes" id="UP001431935">
    <property type="component" value="Chromosome"/>
</dbReference>
<protein>
    <submittedName>
        <fullName evidence="2">ABC transporter permease</fullName>
    </submittedName>
</protein>
<dbReference type="EMBL" id="CP143578">
    <property type="protein sequence ID" value="WVN21242.1"/>
    <property type="molecule type" value="Genomic_DNA"/>
</dbReference>
<evidence type="ECO:0000313" key="2">
    <source>
        <dbReference type="EMBL" id="WVN21242.1"/>
    </source>
</evidence>
<feature type="transmembrane region" description="Helical" evidence="1">
    <location>
        <begin position="51"/>
        <end position="70"/>
    </location>
</feature>
<keyword evidence="1" id="KW-1133">Transmembrane helix</keyword>
<feature type="transmembrane region" description="Helical" evidence="1">
    <location>
        <begin position="103"/>
        <end position="128"/>
    </location>
</feature>
<gene>
    <name evidence="2" type="ORF">V2E26_02390</name>
</gene>
<keyword evidence="1" id="KW-0472">Membrane</keyword>
<evidence type="ECO:0000313" key="3">
    <source>
        <dbReference type="Proteomes" id="UP001431935"/>
    </source>
</evidence>
<sequence>MKTSSFKYSKFAFNSVLKKKSSVIFPVFLILFSFTIGLIFKFAISEQYLNLASYLYIFSILIITVLFGSIKSLNIFKDFEQEGIELVSISRPISRKSLVFGKLLTLIYFGLIWSLILCISSLISLYAFNSFKNLLVYSSIFLVAGISTYLFIGLLTALIAYRLNQKLAITLPLLLFIPLSLGGSIISANSTTNINNAAFFINRKYLYHHSGNEANVEPFFINNQKDELLIIPNGLKNHNFSKEQSSYLKEVMNLANNSSREWQAYSWLSMPYQLLDIFNFKNKNVFESISKNHFSNLENYIYYNNLDSILYKYKLDTEPNLSKYNVLSKQGTQQKYIVSGLLKSNSNIPNSINTDIIYARENAGDINISFPEDNSEFAAENNLVGKIKWNYVAKVLKDKQFNQIVNNFVESKLLNIKNNNLNELNKEIFKEISNFINSPDTDINLYLNNNLVIFSEHSITEKKLQSEIERKIYFATSILNFIYFNYQDSDIYKAVIKDIKKSNSYGNYQIEINISGFKYLIGGFESFEKRLFVKDNKVLIRYELAKSDDNYLFQATDQVYSIRRENQIVNKNIYFILWAIVIFLLFTITFFLYKRKEYK</sequence>
<feature type="transmembrane region" description="Helical" evidence="1">
    <location>
        <begin position="167"/>
        <end position="186"/>
    </location>
</feature>
<feature type="transmembrane region" description="Helical" evidence="1">
    <location>
        <begin position="573"/>
        <end position="593"/>
    </location>
</feature>
<feature type="transmembrane region" description="Helical" evidence="1">
    <location>
        <begin position="134"/>
        <end position="160"/>
    </location>
</feature>
<dbReference type="RefSeq" id="WP_330463281.1">
    <property type="nucleotide sequence ID" value="NZ_CP143578.1"/>
</dbReference>